<protein>
    <submittedName>
        <fullName evidence="1">Uncharacterized protein</fullName>
    </submittedName>
</protein>
<proteinExistence type="predicted"/>
<keyword evidence="2" id="KW-1185">Reference proteome</keyword>
<evidence type="ECO:0000313" key="1">
    <source>
        <dbReference type="EMBL" id="MFD1747407.1"/>
    </source>
</evidence>
<dbReference type="EMBL" id="JBHUEQ010000038">
    <property type="protein sequence ID" value="MFD1747407.1"/>
    <property type="molecule type" value="Genomic_DNA"/>
</dbReference>
<organism evidence="1 2">
    <name type="scientific">Rhizobium helianthi</name>
    <dbReference type="NCBI Taxonomy" id="1132695"/>
    <lineage>
        <taxon>Bacteria</taxon>
        <taxon>Pseudomonadati</taxon>
        <taxon>Pseudomonadota</taxon>
        <taxon>Alphaproteobacteria</taxon>
        <taxon>Hyphomicrobiales</taxon>
        <taxon>Rhizobiaceae</taxon>
        <taxon>Rhizobium/Agrobacterium group</taxon>
        <taxon>Rhizobium</taxon>
    </lineage>
</organism>
<dbReference type="RefSeq" id="WP_377404642.1">
    <property type="nucleotide sequence ID" value="NZ_JBHUEQ010000038.1"/>
</dbReference>
<evidence type="ECO:0000313" key="2">
    <source>
        <dbReference type="Proteomes" id="UP001597322"/>
    </source>
</evidence>
<gene>
    <name evidence="1" type="ORF">ACFSE1_18210</name>
</gene>
<dbReference type="Proteomes" id="UP001597322">
    <property type="component" value="Unassembled WGS sequence"/>
</dbReference>
<reference evidence="2" key="1">
    <citation type="journal article" date="2019" name="Int. J. Syst. Evol. Microbiol.">
        <title>The Global Catalogue of Microorganisms (GCM) 10K type strain sequencing project: providing services to taxonomists for standard genome sequencing and annotation.</title>
        <authorList>
            <consortium name="The Broad Institute Genomics Platform"/>
            <consortium name="The Broad Institute Genome Sequencing Center for Infectious Disease"/>
            <person name="Wu L."/>
            <person name="Ma J."/>
        </authorList>
    </citation>
    <scope>NUCLEOTIDE SEQUENCE [LARGE SCALE GENOMIC DNA]</scope>
    <source>
        <strain evidence="2">CG52</strain>
    </source>
</reference>
<comment type="caution">
    <text evidence="1">The sequence shown here is derived from an EMBL/GenBank/DDBJ whole genome shotgun (WGS) entry which is preliminary data.</text>
</comment>
<name>A0ABW4M9B2_9HYPH</name>
<sequence>MSWTIHPYISVNDIKFGSKSEELSSIIGIDPKIKNTKNGEKRYEFGIDCPHFTYSSNDQLEEVSFSQYVSRQIFLLERRLSWDDGLSNLQYAYELSKRSNTFEVVGFIVFLELGVAFSGFHDGDADQKAIVCFTKHRWDRFIPEMRPVHF</sequence>
<accession>A0ABW4M9B2</accession>